<protein>
    <submittedName>
        <fullName evidence="2">Uncharacterized protein</fullName>
    </submittedName>
</protein>
<dbReference type="VEuPathDB" id="FungiDB:QG37_00819"/>
<evidence type="ECO:0000256" key="1">
    <source>
        <dbReference type="SAM" id="MobiDB-lite"/>
    </source>
</evidence>
<feature type="compositionally biased region" description="Basic residues" evidence="1">
    <location>
        <begin position="45"/>
        <end position="61"/>
    </location>
</feature>
<name>A0A0L0P6Z1_CANAR</name>
<organism evidence="2 3">
    <name type="scientific">Candidozyma auris</name>
    <name type="common">Yeast</name>
    <name type="synonym">Candida auris</name>
    <dbReference type="NCBI Taxonomy" id="498019"/>
    <lineage>
        <taxon>Eukaryota</taxon>
        <taxon>Fungi</taxon>
        <taxon>Dikarya</taxon>
        <taxon>Ascomycota</taxon>
        <taxon>Saccharomycotina</taxon>
        <taxon>Pichiomycetes</taxon>
        <taxon>Metschnikowiaceae</taxon>
        <taxon>Candidozyma</taxon>
    </lineage>
</organism>
<dbReference type="Proteomes" id="UP000037122">
    <property type="component" value="Unassembled WGS sequence"/>
</dbReference>
<feature type="region of interest" description="Disordered" evidence="1">
    <location>
        <begin position="43"/>
        <end position="74"/>
    </location>
</feature>
<evidence type="ECO:0000313" key="3">
    <source>
        <dbReference type="Proteomes" id="UP000037122"/>
    </source>
</evidence>
<sequence>MGMYGGIGSPSSLWRIVATSYASSNWLPENRLPDFLVLSPSSFTRPKRGQKKKKKKKKGLGSHKVPLPETTDMTEATKARIPTLAAWAIHTFPIERS</sequence>
<gene>
    <name evidence="2" type="ORF">QG37_00819</name>
</gene>
<reference evidence="3" key="1">
    <citation type="journal article" date="2015" name="BMC Genomics">
        <title>Draft genome of a commonly misdiagnosed multidrug resistant pathogen Candida auris.</title>
        <authorList>
            <person name="Chatterjee S."/>
            <person name="Alampalli S.V."/>
            <person name="Nageshan R.K."/>
            <person name="Chettiar S.T."/>
            <person name="Joshi S."/>
            <person name="Tatu U.S."/>
        </authorList>
    </citation>
    <scope>NUCLEOTIDE SEQUENCE [LARGE SCALE GENOMIC DNA]</scope>
    <source>
        <strain evidence="3">6684</strain>
    </source>
</reference>
<accession>A0A0L0P6Z1</accession>
<dbReference type="EMBL" id="LGST01000006">
    <property type="protein sequence ID" value="KNE02133.1"/>
    <property type="molecule type" value="Genomic_DNA"/>
</dbReference>
<proteinExistence type="predicted"/>
<evidence type="ECO:0000313" key="2">
    <source>
        <dbReference type="EMBL" id="KNE02133.1"/>
    </source>
</evidence>
<dbReference type="AlphaFoldDB" id="A0A0L0P6Z1"/>
<comment type="caution">
    <text evidence="2">The sequence shown here is derived from an EMBL/GenBank/DDBJ whole genome shotgun (WGS) entry which is preliminary data.</text>
</comment>